<keyword evidence="3" id="KW-0864">Zinc transport</keyword>
<keyword evidence="3" id="KW-0862">Zinc</keyword>
<dbReference type="GO" id="GO:0016020">
    <property type="term" value="C:membrane"/>
    <property type="evidence" value="ECO:0007669"/>
    <property type="project" value="UniProtKB-SubCell"/>
</dbReference>
<keyword evidence="3" id="KW-0813">Transport</keyword>
<evidence type="ECO:0000256" key="2">
    <source>
        <dbReference type="ARBA" id="ARBA00022692"/>
    </source>
</evidence>
<dbReference type="InterPro" id="IPR027469">
    <property type="entry name" value="Cation_efflux_TMD_sf"/>
</dbReference>
<evidence type="ECO:0000256" key="4">
    <source>
        <dbReference type="ARBA" id="ARBA00022989"/>
    </source>
</evidence>
<proteinExistence type="predicted"/>
<evidence type="ECO:0000256" key="6">
    <source>
        <dbReference type="SAM" id="Phobius"/>
    </source>
</evidence>
<keyword evidence="3" id="KW-0406">Ion transport</keyword>
<dbReference type="AlphaFoldDB" id="A0A804R6J7"/>
<dbReference type="InterPro" id="IPR050681">
    <property type="entry name" value="CDF/SLC30A"/>
</dbReference>
<keyword evidence="5 6" id="KW-0472">Membrane</keyword>
<feature type="transmembrane region" description="Helical" evidence="6">
    <location>
        <begin position="144"/>
        <end position="163"/>
    </location>
</feature>
<evidence type="ECO:0000313" key="8">
    <source>
        <dbReference type="Proteomes" id="UP000007305"/>
    </source>
</evidence>
<dbReference type="Gene3D" id="1.20.1510.10">
    <property type="entry name" value="Cation efflux protein transmembrane domain"/>
    <property type="match status" value="1"/>
</dbReference>
<evidence type="ECO:0000256" key="1">
    <source>
        <dbReference type="ARBA" id="ARBA00004141"/>
    </source>
</evidence>
<evidence type="ECO:0000313" key="7">
    <source>
        <dbReference type="EnsemblPlants" id="Zm00001eb385520_P001"/>
    </source>
</evidence>
<accession>A0A804R6J7</accession>
<dbReference type="EnsemblPlants" id="Zm00001eb385520_T001">
    <property type="protein sequence ID" value="Zm00001eb385520_P001"/>
    <property type="gene ID" value="Zm00001eb385520"/>
</dbReference>
<keyword evidence="4 6" id="KW-1133">Transmembrane helix</keyword>
<feature type="transmembrane region" description="Helical" evidence="6">
    <location>
        <begin position="183"/>
        <end position="207"/>
    </location>
</feature>
<dbReference type="PANTHER" id="PTHR11562:SF100">
    <property type="entry name" value="METAL TOLERANCE PROTEIN A2"/>
    <property type="match status" value="1"/>
</dbReference>
<evidence type="ECO:0000256" key="5">
    <source>
        <dbReference type="ARBA" id="ARBA00023136"/>
    </source>
</evidence>
<dbReference type="InParanoid" id="A0A804R6J7"/>
<reference evidence="7" key="3">
    <citation type="submission" date="2021-05" db="UniProtKB">
        <authorList>
            <consortium name="EnsemblPlants"/>
        </authorList>
    </citation>
    <scope>IDENTIFICATION</scope>
    <source>
        <strain evidence="7">cv. B73</strain>
    </source>
</reference>
<organism evidence="7 8">
    <name type="scientific">Zea mays</name>
    <name type="common">Maize</name>
    <dbReference type="NCBI Taxonomy" id="4577"/>
    <lineage>
        <taxon>Eukaryota</taxon>
        <taxon>Viridiplantae</taxon>
        <taxon>Streptophyta</taxon>
        <taxon>Embryophyta</taxon>
        <taxon>Tracheophyta</taxon>
        <taxon>Spermatophyta</taxon>
        <taxon>Magnoliopsida</taxon>
        <taxon>Liliopsida</taxon>
        <taxon>Poales</taxon>
        <taxon>Poaceae</taxon>
        <taxon>PACMAD clade</taxon>
        <taxon>Panicoideae</taxon>
        <taxon>Andropogonodae</taxon>
        <taxon>Andropogoneae</taxon>
        <taxon>Tripsacinae</taxon>
        <taxon>Zea</taxon>
    </lineage>
</organism>
<keyword evidence="2 6" id="KW-0812">Transmembrane</keyword>
<dbReference type="Gramene" id="Zm00001eb385520_T001">
    <property type="protein sequence ID" value="Zm00001eb385520_P001"/>
    <property type="gene ID" value="Zm00001eb385520"/>
</dbReference>
<sequence length="208" mass="22634">MNLRANSPNMEALKNSTFIISILPRSSEIQRLAQKVVHSIVVLGLEPLAVFQNVLLQLFLKRLTKLAEILSLMWSPLSSLSWVGWKMKNHNPLHSQIAEVKIDISASASVAAGNKLCKGAACYFSDSSNSSKDAKERSTSMRKLIIAVILCIIFMTVEVVGGIKANNLAILTDAAHLSDVAAFAIIVILSLGCWMGSNTTTIIWVLLD</sequence>
<reference evidence="8" key="1">
    <citation type="journal article" date="2009" name="Science">
        <title>The B73 maize genome: complexity, diversity, and dynamics.</title>
        <authorList>
            <person name="Schnable P.S."/>
            <person name="Ware D."/>
            <person name="Fulton R.S."/>
            <person name="Stein J.C."/>
            <person name="Wei F."/>
            <person name="Pasternak S."/>
            <person name="Liang C."/>
            <person name="Zhang J."/>
            <person name="Fulton L."/>
            <person name="Graves T.A."/>
            <person name="Minx P."/>
            <person name="Reily A.D."/>
            <person name="Courtney L."/>
            <person name="Kruchowski S.S."/>
            <person name="Tomlinson C."/>
            <person name="Strong C."/>
            <person name="Delehaunty K."/>
            <person name="Fronick C."/>
            <person name="Courtney B."/>
            <person name="Rock S.M."/>
            <person name="Belter E."/>
            <person name="Du F."/>
            <person name="Kim K."/>
            <person name="Abbott R.M."/>
            <person name="Cotton M."/>
            <person name="Levy A."/>
            <person name="Marchetto P."/>
            <person name="Ochoa K."/>
            <person name="Jackson S.M."/>
            <person name="Gillam B."/>
            <person name="Chen W."/>
            <person name="Yan L."/>
            <person name="Higginbotham J."/>
            <person name="Cardenas M."/>
            <person name="Waligorski J."/>
            <person name="Applebaum E."/>
            <person name="Phelps L."/>
            <person name="Falcone J."/>
            <person name="Kanchi K."/>
            <person name="Thane T."/>
            <person name="Scimone A."/>
            <person name="Thane N."/>
            <person name="Henke J."/>
            <person name="Wang T."/>
            <person name="Ruppert J."/>
            <person name="Shah N."/>
            <person name="Rotter K."/>
            <person name="Hodges J."/>
            <person name="Ingenthron E."/>
            <person name="Cordes M."/>
            <person name="Kohlberg S."/>
            <person name="Sgro J."/>
            <person name="Delgado B."/>
            <person name="Mead K."/>
            <person name="Chinwalla A."/>
            <person name="Leonard S."/>
            <person name="Crouse K."/>
            <person name="Collura K."/>
            <person name="Kudrna D."/>
            <person name="Currie J."/>
            <person name="He R."/>
            <person name="Angelova A."/>
            <person name="Rajasekar S."/>
            <person name="Mueller T."/>
            <person name="Lomeli R."/>
            <person name="Scara G."/>
            <person name="Ko A."/>
            <person name="Delaney K."/>
            <person name="Wissotski M."/>
            <person name="Lopez G."/>
            <person name="Campos D."/>
            <person name="Braidotti M."/>
            <person name="Ashley E."/>
            <person name="Golser W."/>
            <person name="Kim H."/>
            <person name="Lee S."/>
            <person name="Lin J."/>
            <person name="Dujmic Z."/>
            <person name="Kim W."/>
            <person name="Talag J."/>
            <person name="Zuccolo A."/>
            <person name="Fan C."/>
            <person name="Sebastian A."/>
            <person name="Kramer M."/>
            <person name="Spiegel L."/>
            <person name="Nascimento L."/>
            <person name="Zutavern T."/>
            <person name="Miller B."/>
            <person name="Ambroise C."/>
            <person name="Muller S."/>
            <person name="Spooner W."/>
            <person name="Narechania A."/>
            <person name="Ren L."/>
            <person name="Wei S."/>
            <person name="Kumari S."/>
            <person name="Faga B."/>
            <person name="Levy M.J."/>
            <person name="McMahan L."/>
            <person name="Van Buren P."/>
            <person name="Vaughn M.W."/>
            <person name="Ying K."/>
            <person name="Yeh C.-T."/>
            <person name="Emrich S.J."/>
            <person name="Jia Y."/>
            <person name="Kalyanaraman A."/>
            <person name="Hsia A.-P."/>
            <person name="Barbazuk W.B."/>
            <person name="Baucom R.S."/>
            <person name="Brutnell T.P."/>
            <person name="Carpita N.C."/>
            <person name="Chaparro C."/>
            <person name="Chia J.-M."/>
            <person name="Deragon J.-M."/>
            <person name="Estill J.C."/>
            <person name="Fu Y."/>
            <person name="Jeddeloh J.A."/>
            <person name="Han Y."/>
            <person name="Lee H."/>
            <person name="Li P."/>
            <person name="Lisch D.R."/>
            <person name="Liu S."/>
            <person name="Liu Z."/>
            <person name="Nagel D.H."/>
            <person name="McCann M.C."/>
            <person name="SanMiguel P."/>
            <person name="Myers A.M."/>
            <person name="Nettleton D."/>
            <person name="Nguyen J."/>
            <person name="Penning B.W."/>
            <person name="Ponnala L."/>
            <person name="Schneider K.L."/>
            <person name="Schwartz D.C."/>
            <person name="Sharma A."/>
            <person name="Soderlund C."/>
            <person name="Springer N.M."/>
            <person name="Sun Q."/>
            <person name="Wang H."/>
            <person name="Waterman M."/>
            <person name="Westerman R."/>
            <person name="Wolfgruber T.K."/>
            <person name="Yang L."/>
            <person name="Yu Y."/>
            <person name="Zhang L."/>
            <person name="Zhou S."/>
            <person name="Zhu Q."/>
            <person name="Bennetzen J.L."/>
            <person name="Dawe R.K."/>
            <person name="Jiang J."/>
            <person name="Jiang N."/>
            <person name="Presting G.G."/>
            <person name="Wessler S.R."/>
            <person name="Aluru S."/>
            <person name="Martienssen R.A."/>
            <person name="Clifton S.W."/>
            <person name="McCombie W.R."/>
            <person name="Wing R.A."/>
            <person name="Wilson R.K."/>
        </authorList>
    </citation>
    <scope>NUCLEOTIDE SEQUENCE [LARGE SCALE GENOMIC DNA]</scope>
    <source>
        <strain evidence="8">cv. B73</strain>
    </source>
</reference>
<dbReference type="SUPFAM" id="SSF161111">
    <property type="entry name" value="Cation efflux protein transmembrane domain-like"/>
    <property type="match status" value="1"/>
</dbReference>
<keyword evidence="8" id="KW-1185">Reference proteome</keyword>
<comment type="subcellular location">
    <subcellularLocation>
        <location evidence="1">Membrane</location>
        <topology evidence="1">Multi-pass membrane protein</topology>
    </subcellularLocation>
</comment>
<name>A0A804R6J7_MAIZE</name>
<protein>
    <submittedName>
        <fullName evidence="7">Uncharacterized protein</fullName>
    </submittedName>
</protein>
<reference evidence="7" key="2">
    <citation type="submission" date="2019-07" db="EMBL/GenBank/DDBJ databases">
        <authorList>
            <person name="Seetharam A."/>
            <person name="Woodhouse M."/>
            <person name="Cannon E."/>
        </authorList>
    </citation>
    <scope>NUCLEOTIDE SEQUENCE [LARGE SCALE GENOMIC DNA]</scope>
    <source>
        <strain evidence="7">cv. B73</strain>
    </source>
</reference>
<evidence type="ECO:0000256" key="3">
    <source>
        <dbReference type="ARBA" id="ARBA00022906"/>
    </source>
</evidence>
<dbReference type="Proteomes" id="UP000007305">
    <property type="component" value="Chromosome 9"/>
</dbReference>
<dbReference type="PANTHER" id="PTHR11562">
    <property type="entry name" value="CATION EFFLUX PROTEIN/ ZINC TRANSPORTER"/>
    <property type="match status" value="1"/>
</dbReference>
<dbReference type="GO" id="GO:0006829">
    <property type="term" value="P:zinc ion transport"/>
    <property type="evidence" value="ECO:0007669"/>
    <property type="project" value="UniProtKB-KW"/>
</dbReference>